<sequence>MTRDSTTADLQDRRGSLERWIAATMPDATSVELSPFVPATSGFSNVSLFTELTWRDSAGEHSSELVLRAQPGSVGLFPDYDLRLQYDVMAFLRDSPVPVPEVAWFVDDVAVLGAPAYLMHRVHGEVASGFRPGFHGHGLFFEASIARRRDMWFGAVDAMAALHGVGIDGVELPAGLGPRVGGTEALTRMLDVIESQLDWADMGPLPVLREALSYLRKNLPNSAETVLCWGDARPGNIVYRDGAVVSVLDWELAHLGAPEGDLAYFLLVDQVVAELNDVPRLPGLPDADETIAHYESRTSRTVRCLEFHSIMQALRLAALLVLTVRLSPPELTFPASYLTDNVPTRRLAALLGTYA</sequence>
<dbReference type="CDD" id="cd05154">
    <property type="entry name" value="ACAD10_11_N-like"/>
    <property type="match status" value="1"/>
</dbReference>
<dbReference type="InterPro" id="IPR041726">
    <property type="entry name" value="ACAD10_11_N"/>
</dbReference>
<protein>
    <submittedName>
        <fullName evidence="2">Phosphotransferase family protein</fullName>
    </submittedName>
</protein>
<dbReference type="Gene3D" id="3.90.1200.10">
    <property type="match status" value="1"/>
</dbReference>
<feature type="domain" description="Aminoglycoside phosphotransferase" evidence="1">
    <location>
        <begin position="59"/>
        <end position="267"/>
    </location>
</feature>
<comment type="caution">
    <text evidence="2">The sequence shown here is derived from an EMBL/GenBank/DDBJ whole genome shotgun (WGS) entry which is preliminary data.</text>
</comment>
<dbReference type="PANTHER" id="PTHR21310">
    <property type="entry name" value="AMINOGLYCOSIDE PHOSPHOTRANSFERASE-RELATED-RELATED"/>
    <property type="match status" value="1"/>
</dbReference>
<evidence type="ECO:0000313" key="3">
    <source>
        <dbReference type="Proteomes" id="UP001601442"/>
    </source>
</evidence>
<evidence type="ECO:0000259" key="1">
    <source>
        <dbReference type="Pfam" id="PF01636"/>
    </source>
</evidence>
<dbReference type="EMBL" id="JBIAMT010000005">
    <property type="protein sequence ID" value="MFF0499860.1"/>
    <property type="molecule type" value="Genomic_DNA"/>
</dbReference>
<dbReference type="Proteomes" id="UP001601442">
    <property type="component" value="Unassembled WGS sequence"/>
</dbReference>
<dbReference type="RefSeq" id="WP_387398689.1">
    <property type="nucleotide sequence ID" value="NZ_JBIAMT010000005.1"/>
</dbReference>
<accession>A0ABW6P9P5</accession>
<dbReference type="Gene3D" id="3.30.200.20">
    <property type="entry name" value="Phosphorylase Kinase, domain 1"/>
    <property type="match status" value="1"/>
</dbReference>
<dbReference type="PANTHER" id="PTHR21310:SF57">
    <property type="entry name" value="BLR2944 PROTEIN"/>
    <property type="match status" value="1"/>
</dbReference>
<dbReference type="Pfam" id="PF01636">
    <property type="entry name" value="APH"/>
    <property type="match status" value="1"/>
</dbReference>
<keyword evidence="3" id="KW-1185">Reference proteome</keyword>
<name>A0ABW6P9P5_9NOCA</name>
<dbReference type="InterPro" id="IPR011009">
    <property type="entry name" value="Kinase-like_dom_sf"/>
</dbReference>
<reference evidence="2 3" key="1">
    <citation type="submission" date="2024-10" db="EMBL/GenBank/DDBJ databases">
        <title>The Natural Products Discovery Center: Release of the First 8490 Sequenced Strains for Exploring Actinobacteria Biosynthetic Diversity.</title>
        <authorList>
            <person name="Kalkreuter E."/>
            <person name="Kautsar S.A."/>
            <person name="Yang D."/>
            <person name="Bader C.D."/>
            <person name="Teijaro C.N."/>
            <person name="Fluegel L."/>
            <person name="Davis C.M."/>
            <person name="Simpson J.R."/>
            <person name="Lauterbach L."/>
            <person name="Steele A.D."/>
            <person name="Gui C."/>
            <person name="Meng S."/>
            <person name="Li G."/>
            <person name="Viehrig K."/>
            <person name="Ye F."/>
            <person name="Su P."/>
            <person name="Kiefer A.F."/>
            <person name="Nichols A."/>
            <person name="Cepeda A.J."/>
            <person name="Yan W."/>
            <person name="Fan B."/>
            <person name="Jiang Y."/>
            <person name="Adhikari A."/>
            <person name="Zheng C.-J."/>
            <person name="Schuster L."/>
            <person name="Cowan T.M."/>
            <person name="Smanski M.J."/>
            <person name="Chevrette M.G."/>
            <person name="De Carvalho L.P.S."/>
            <person name="Shen B."/>
        </authorList>
    </citation>
    <scope>NUCLEOTIDE SEQUENCE [LARGE SCALE GENOMIC DNA]</scope>
    <source>
        <strain evidence="2 3">NPDC004119</strain>
    </source>
</reference>
<dbReference type="SUPFAM" id="SSF56112">
    <property type="entry name" value="Protein kinase-like (PK-like)"/>
    <property type="match status" value="1"/>
</dbReference>
<dbReference type="InterPro" id="IPR051678">
    <property type="entry name" value="AGP_Transferase"/>
</dbReference>
<evidence type="ECO:0000313" key="2">
    <source>
        <dbReference type="EMBL" id="MFF0499860.1"/>
    </source>
</evidence>
<gene>
    <name evidence="2" type="ORF">ACFYU5_25905</name>
</gene>
<organism evidence="2 3">
    <name type="scientific">Nocardia aobensis</name>
    <dbReference type="NCBI Taxonomy" id="257277"/>
    <lineage>
        <taxon>Bacteria</taxon>
        <taxon>Bacillati</taxon>
        <taxon>Actinomycetota</taxon>
        <taxon>Actinomycetes</taxon>
        <taxon>Mycobacteriales</taxon>
        <taxon>Nocardiaceae</taxon>
        <taxon>Nocardia</taxon>
    </lineage>
</organism>
<dbReference type="InterPro" id="IPR002575">
    <property type="entry name" value="Aminoglycoside_PTrfase"/>
</dbReference>
<proteinExistence type="predicted"/>